<dbReference type="AlphaFoldDB" id="A0A848R2C0"/>
<dbReference type="Proteomes" id="UP000583639">
    <property type="component" value="Unassembled WGS sequence"/>
</dbReference>
<proteinExistence type="predicted"/>
<name>A0A848R2C0_PHOVU</name>
<comment type="caution">
    <text evidence="1">The sequence shown here is derived from an EMBL/GenBank/DDBJ whole genome shotgun (WGS) entry which is preliminary data.</text>
</comment>
<gene>
    <name evidence="1" type="ORF">HKQ55_20640</name>
</gene>
<accession>A0A848R2C0</accession>
<sequence length="773" mass="90079">MSDNGIYISRQSEDELYAELQKRTIQEIQGLSGDVWTDFNPHDPGVTIADVANYALTELSYKLSFKLEDYLSDTNGKYSIQKYGLFPDNEVYPTSPVTTDDYRKLILAHFPAVENVGIETDCEHGIYHVRLRLSPFFKGTDITKRVRCFFHKHRNLCENIGEVSIVEPQNLLFSADIELETDVDAIDVLVQVFHTAMSYIAGAVKIEAKPQDDFAVLSPDEWYDGTVEDVRVSIPTQKKTETELYHILMDIKGVKNFKTCYFYEDTPDGICEYRRKNDFKGIYKLEIPNDLSLIKVRVGNETVAIDFNRFKEKLRAFYFTKSTSRMRFYLQEHKTKDGSWENCPTESLREATYRDVYEHYPLENDLPRCYKTSEKDFTKNMTNEEKEDVKNFGSYLALFDKVIERGLGELDSVKTLLSLREDGVNTKMKLRYLDFLDNLYGVDSEQKWQYEFGSYGEMETEMIRRRMKFLQALPILTRDRFKAMDIMDERSVKNVAVIKQYVSLLLGFRNNEQVSVGNVLPSHNLIIMGESSKGKHFRDKLNSMLIDEKMLDEESVMPIIPNKAPSTEKEKQLRYKYIRKNLPIFNTNFISGGLFRNGINLNNYKIVELEREYLLVFRNEEDGEWMNLGRSEDKEKLNGWANTLCRYLQELNNLCEAMYVIEKNLFIPSEPFTVTIVFTGWTARTHSPQFRNKCLQLVRSLLPAHLKMEAYWLGAQQMQYFEECYHLWRDGLDGSNTSEVQKGYQSYMMKILTTDFTVGGNIEEDTDKNKGDT</sequence>
<reference evidence="1 2" key="1">
    <citation type="submission" date="2020-04" db="EMBL/GenBank/DDBJ databases">
        <title>A novel gut-associated lysogenic phage, Bacteroides phage BV01, alters the host transcriptome and bile acid metabolism in Bacteroides vulgatus.</title>
        <authorList>
            <person name="Campbell D.E."/>
            <person name="Ly L."/>
            <person name="Ridlon J.M."/>
            <person name="Hsiao A."/>
            <person name="Degnan P.H."/>
        </authorList>
    </citation>
    <scope>NUCLEOTIDE SEQUENCE [LARGE SCALE GENOMIC DNA]</scope>
    <source>
        <strain evidence="1 2">VPI-BV8526</strain>
    </source>
</reference>
<organism evidence="1 2">
    <name type="scientific">Phocaeicola vulgatus</name>
    <name type="common">Bacteroides vulgatus</name>
    <dbReference type="NCBI Taxonomy" id="821"/>
    <lineage>
        <taxon>Bacteria</taxon>
        <taxon>Pseudomonadati</taxon>
        <taxon>Bacteroidota</taxon>
        <taxon>Bacteroidia</taxon>
        <taxon>Bacteroidales</taxon>
        <taxon>Bacteroidaceae</taxon>
        <taxon>Phocaeicola</taxon>
    </lineage>
</organism>
<evidence type="ECO:0000313" key="1">
    <source>
        <dbReference type="EMBL" id="NMW42464.1"/>
    </source>
</evidence>
<dbReference type="EMBL" id="JABDSI010000137">
    <property type="protein sequence ID" value="NMW42464.1"/>
    <property type="molecule type" value="Genomic_DNA"/>
</dbReference>
<dbReference type="RefSeq" id="WP_172770384.1">
    <property type="nucleotide sequence ID" value="NZ_JABDSI010000137.1"/>
</dbReference>
<protein>
    <submittedName>
        <fullName evidence="1">Uncharacterized protein</fullName>
    </submittedName>
</protein>
<evidence type="ECO:0000313" key="2">
    <source>
        <dbReference type="Proteomes" id="UP000583639"/>
    </source>
</evidence>